<gene>
    <name evidence="5" type="ORF">GCM10009533_71690</name>
</gene>
<keyword evidence="3" id="KW-0732">Signal</keyword>
<comment type="similarity">
    <text evidence="1">Belongs to the AB hydrolase superfamily.</text>
</comment>
<organism evidence="5 6">
    <name type="scientific">Saccharopolyspora erythraea</name>
    <name type="common">Streptomyces erythraeus</name>
    <dbReference type="NCBI Taxonomy" id="1836"/>
    <lineage>
        <taxon>Bacteria</taxon>
        <taxon>Bacillati</taxon>
        <taxon>Actinomycetota</taxon>
        <taxon>Actinomycetes</taxon>
        <taxon>Pseudonocardiales</taxon>
        <taxon>Pseudonocardiaceae</taxon>
        <taxon>Saccharopolyspora</taxon>
    </lineage>
</organism>
<comment type="caution">
    <text evidence="5">The sequence shown here is derived from an EMBL/GenBank/DDBJ whole genome shotgun (WGS) entry which is preliminary data.</text>
</comment>
<feature type="domain" description="Xaa-Pro dipeptidyl-peptidase C-terminal" evidence="4">
    <location>
        <begin position="295"/>
        <end position="527"/>
    </location>
</feature>
<name>A0ABN1EFW9_SACER</name>
<dbReference type="InterPro" id="IPR000383">
    <property type="entry name" value="Xaa-Pro-like_dom"/>
</dbReference>
<dbReference type="EMBL" id="BAAAGS010000122">
    <property type="protein sequence ID" value="GAA0565781.1"/>
    <property type="molecule type" value="Genomic_DNA"/>
</dbReference>
<feature type="signal peptide" evidence="3">
    <location>
        <begin position="1"/>
        <end position="22"/>
    </location>
</feature>
<proteinExistence type="inferred from homology"/>
<dbReference type="Gene3D" id="2.60.120.260">
    <property type="entry name" value="Galactose-binding domain-like"/>
    <property type="match status" value="1"/>
</dbReference>
<evidence type="ECO:0000313" key="5">
    <source>
        <dbReference type="EMBL" id="GAA0565781.1"/>
    </source>
</evidence>
<evidence type="ECO:0000259" key="4">
    <source>
        <dbReference type="SMART" id="SM00939"/>
    </source>
</evidence>
<dbReference type="SUPFAM" id="SSF53474">
    <property type="entry name" value="alpha/beta-Hydrolases"/>
    <property type="match status" value="1"/>
</dbReference>
<reference evidence="5 6" key="1">
    <citation type="journal article" date="2019" name="Int. J. Syst. Evol. Microbiol.">
        <title>The Global Catalogue of Microorganisms (GCM) 10K type strain sequencing project: providing services to taxonomists for standard genome sequencing and annotation.</title>
        <authorList>
            <consortium name="The Broad Institute Genomics Platform"/>
            <consortium name="The Broad Institute Genome Sequencing Center for Infectious Disease"/>
            <person name="Wu L."/>
            <person name="Ma J."/>
        </authorList>
    </citation>
    <scope>NUCLEOTIDE SEQUENCE [LARGE SCALE GENOMIC DNA]</scope>
    <source>
        <strain evidence="5 6">JCM 10303</strain>
    </source>
</reference>
<feature type="chain" id="PRO_5045709579" evidence="3">
    <location>
        <begin position="23"/>
        <end position="531"/>
    </location>
</feature>
<dbReference type="InterPro" id="IPR050261">
    <property type="entry name" value="FrsA_esterase"/>
</dbReference>
<protein>
    <submittedName>
        <fullName evidence="5">CocE/NonD family hydrolase</fullName>
    </submittedName>
</protein>
<evidence type="ECO:0000256" key="3">
    <source>
        <dbReference type="SAM" id="SignalP"/>
    </source>
</evidence>
<dbReference type="SMART" id="SM00939">
    <property type="entry name" value="PepX_C"/>
    <property type="match status" value="1"/>
</dbReference>
<sequence>MRRLLTLATAAVVATLAVPVAAPTASTAPPGVTVSHETIPGADGVALDAKVIEPAGDGPFPLLVMPASWATPNLEYVGAAADLAYNSGYVVVTYTARGFWASGGAVEVAGPEDVADASKVIDWAGANTGADPGRVGMAGISYGAGISALTAAADPRVRAVSAMSGWADLEKSLYPNGTVNAQGAELLLGAGHLTGRFGSDLAELERAYREGRIEDALHLAPERSPTTVVDAINANGTAVMIANAWEDSLFPPQQMADLYEDLSGPKRLMLSPGDHATPEMFGAAGLPNDVWDSTRRWFDHHLRDVPNGIDGENPVQLKPINGGPWRGYPDWASVTGRVDTRYLGAPEPRHPLAPVTGELSPGPGAGWRHSISAGVPTAADSGPVMISGMLQGFGIPVGVLTPLVDRRGAGVWATDPYPSAVTVSGTPRLSTAVSAGSGDTTLFAYLYDVDAFGAGSLISHKPVTLDGGAAGGPRRVELALEPGLWTVPAGHRLVLVVDTVDPRYGSGAEAGSRVGFESPTGAPSRLDIPLG</sequence>
<dbReference type="SUPFAM" id="SSF49785">
    <property type="entry name" value="Galactose-binding domain-like"/>
    <property type="match status" value="1"/>
</dbReference>
<dbReference type="Gene3D" id="3.40.50.1820">
    <property type="entry name" value="alpha/beta hydrolase"/>
    <property type="match status" value="2"/>
</dbReference>
<dbReference type="InterPro" id="IPR013736">
    <property type="entry name" value="Xaa-Pro_dipept_C"/>
</dbReference>
<keyword evidence="6" id="KW-1185">Reference proteome</keyword>
<dbReference type="RefSeq" id="WP_009951438.1">
    <property type="nucleotide sequence ID" value="NZ_BAAAGS010000122.1"/>
</dbReference>
<accession>A0ABN1EFW9</accession>
<evidence type="ECO:0000313" key="6">
    <source>
        <dbReference type="Proteomes" id="UP001500729"/>
    </source>
</evidence>
<dbReference type="Pfam" id="PF08530">
    <property type="entry name" value="PepX_C"/>
    <property type="match status" value="1"/>
</dbReference>
<keyword evidence="2 5" id="KW-0378">Hydrolase</keyword>
<dbReference type="InterPro" id="IPR029058">
    <property type="entry name" value="AB_hydrolase_fold"/>
</dbReference>
<dbReference type="InterPro" id="IPR008979">
    <property type="entry name" value="Galactose-bd-like_sf"/>
</dbReference>
<dbReference type="Pfam" id="PF02129">
    <property type="entry name" value="Peptidase_S15"/>
    <property type="match status" value="1"/>
</dbReference>
<evidence type="ECO:0000256" key="1">
    <source>
        <dbReference type="ARBA" id="ARBA00008645"/>
    </source>
</evidence>
<dbReference type="GO" id="GO:0016787">
    <property type="term" value="F:hydrolase activity"/>
    <property type="evidence" value="ECO:0007669"/>
    <property type="project" value="UniProtKB-KW"/>
</dbReference>
<evidence type="ECO:0000256" key="2">
    <source>
        <dbReference type="ARBA" id="ARBA00022801"/>
    </source>
</evidence>
<dbReference type="PANTHER" id="PTHR22946">
    <property type="entry name" value="DIENELACTONE HYDROLASE DOMAIN-CONTAINING PROTEIN-RELATED"/>
    <property type="match status" value="1"/>
</dbReference>
<dbReference type="PANTHER" id="PTHR22946:SF9">
    <property type="entry name" value="POLYKETIDE TRANSFERASE AF380"/>
    <property type="match status" value="1"/>
</dbReference>
<dbReference type="Proteomes" id="UP001500729">
    <property type="component" value="Unassembled WGS sequence"/>
</dbReference>